<dbReference type="OrthoDB" id="9766150at2"/>
<dbReference type="GO" id="GO:0005737">
    <property type="term" value="C:cytoplasm"/>
    <property type="evidence" value="ECO:0007669"/>
    <property type="project" value="InterPro"/>
</dbReference>
<keyword evidence="10" id="KW-1185">Reference proteome</keyword>
<dbReference type="SUPFAM" id="SSF64182">
    <property type="entry name" value="DHH phosphoesterases"/>
    <property type="match status" value="1"/>
</dbReference>
<protein>
    <recommendedName>
        <fullName evidence="2">inorganic diphosphatase</fullName>
        <ecNumber evidence="2">3.6.1.1</ecNumber>
    </recommendedName>
    <alternativeName>
        <fullName evidence="6">Pyrophosphate phospho-hydrolase</fullName>
    </alternativeName>
</protein>
<evidence type="ECO:0000256" key="2">
    <source>
        <dbReference type="ARBA" id="ARBA00012146"/>
    </source>
</evidence>
<evidence type="ECO:0000256" key="7">
    <source>
        <dbReference type="ARBA" id="ARBA00047820"/>
    </source>
</evidence>
<keyword evidence="5" id="KW-0464">Manganese</keyword>
<evidence type="ECO:0000256" key="1">
    <source>
        <dbReference type="ARBA" id="ARBA00001936"/>
    </source>
</evidence>
<feature type="domain" description="DHHA2" evidence="8">
    <location>
        <begin position="321"/>
        <end position="446"/>
    </location>
</feature>
<evidence type="ECO:0000259" key="8">
    <source>
        <dbReference type="SMART" id="SM01131"/>
    </source>
</evidence>
<dbReference type="Gene3D" id="3.90.1640.10">
    <property type="entry name" value="inorganic pyrophosphatase (n-terminal core)"/>
    <property type="match status" value="2"/>
</dbReference>
<dbReference type="InterPro" id="IPR004097">
    <property type="entry name" value="DHHA2"/>
</dbReference>
<dbReference type="InterPro" id="IPR038763">
    <property type="entry name" value="DHH_sf"/>
</dbReference>
<evidence type="ECO:0000256" key="6">
    <source>
        <dbReference type="ARBA" id="ARBA00032535"/>
    </source>
</evidence>
<accession>A0A0S7BAY4</accession>
<comment type="catalytic activity">
    <reaction evidence="7">
        <text>diphosphate + H2O = 2 phosphate + H(+)</text>
        <dbReference type="Rhea" id="RHEA:24576"/>
        <dbReference type="ChEBI" id="CHEBI:15377"/>
        <dbReference type="ChEBI" id="CHEBI:15378"/>
        <dbReference type="ChEBI" id="CHEBI:33019"/>
        <dbReference type="ChEBI" id="CHEBI:43474"/>
        <dbReference type="EC" id="3.6.1.1"/>
    </reaction>
</comment>
<evidence type="ECO:0000256" key="5">
    <source>
        <dbReference type="ARBA" id="ARBA00023211"/>
    </source>
</evidence>
<keyword evidence="4" id="KW-0378">Hydrolase</keyword>
<dbReference type="Proteomes" id="UP000055060">
    <property type="component" value="Unassembled WGS sequence"/>
</dbReference>
<dbReference type="InterPro" id="IPR038222">
    <property type="entry name" value="DHHA2_dom_sf"/>
</dbReference>
<gene>
    <name evidence="9" type="ORF">LARV_02476</name>
</gene>
<dbReference type="SMART" id="SM01131">
    <property type="entry name" value="DHHA2"/>
    <property type="match status" value="1"/>
</dbReference>
<dbReference type="EC" id="3.6.1.1" evidence="2"/>
<organism evidence="9">
    <name type="scientific">Longilinea arvoryzae</name>
    <dbReference type="NCBI Taxonomy" id="360412"/>
    <lineage>
        <taxon>Bacteria</taxon>
        <taxon>Bacillati</taxon>
        <taxon>Chloroflexota</taxon>
        <taxon>Anaerolineae</taxon>
        <taxon>Anaerolineales</taxon>
        <taxon>Anaerolineaceae</taxon>
        <taxon>Longilinea</taxon>
    </lineage>
</organism>
<evidence type="ECO:0000256" key="4">
    <source>
        <dbReference type="ARBA" id="ARBA00022801"/>
    </source>
</evidence>
<reference evidence="9" key="1">
    <citation type="submission" date="2015-07" db="EMBL/GenBank/DDBJ databases">
        <title>Draft Genome Sequences of Anaerolinea thermolimosa IMO-1, Bellilinea caldifistulae GOMI-1, Leptolinea tardivitalis YMTK-2, Levilinea saccharolytica KIBI-1,Longilinea arvoryzae KOME-1, Previously Described as Members of the Anaerolineaceae (Chloroflexi).</title>
        <authorList>
            <person name="Sekiguchi Y."/>
            <person name="Ohashi A."/>
            <person name="Matsuura N."/>
            <person name="Tourlousse M.D."/>
        </authorList>
    </citation>
    <scope>NUCLEOTIDE SEQUENCE [LARGE SCALE GENOMIC DNA]</scope>
    <source>
        <strain evidence="9">KOME-1</strain>
    </source>
</reference>
<dbReference type="Pfam" id="PF02833">
    <property type="entry name" value="DHHA2"/>
    <property type="match status" value="1"/>
</dbReference>
<dbReference type="PANTHER" id="PTHR12112">
    <property type="entry name" value="BNIP - RELATED"/>
    <property type="match status" value="1"/>
</dbReference>
<dbReference type="PANTHER" id="PTHR12112:SF22">
    <property type="entry name" value="MANGANESE-DEPENDENT INORGANIC PYROPHOSPHATASE-RELATED"/>
    <property type="match status" value="1"/>
</dbReference>
<evidence type="ECO:0000313" key="10">
    <source>
        <dbReference type="Proteomes" id="UP000055060"/>
    </source>
</evidence>
<dbReference type="GO" id="GO:0004427">
    <property type="term" value="F:inorganic diphosphate phosphatase activity"/>
    <property type="evidence" value="ECO:0007669"/>
    <property type="project" value="UniProtKB-EC"/>
</dbReference>
<dbReference type="EMBL" id="DF967972">
    <property type="protein sequence ID" value="GAP14702.1"/>
    <property type="molecule type" value="Genomic_DNA"/>
</dbReference>
<evidence type="ECO:0000313" key="9">
    <source>
        <dbReference type="EMBL" id="GAP14702.1"/>
    </source>
</evidence>
<dbReference type="SUPFAM" id="SSF54631">
    <property type="entry name" value="CBS-domain pair"/>
    <property type="match status" value="1"/>
</dbReference>
<name>A0A0S7BAY4_9CHLR</name>
<dbReference type="STRING" id="360412.LARV_02476"/>
<dbReference type="InterPro" id="IPR046342">
    <property type="entry name" value="CBS_dom_sf"/>
</dbReference>
<dbReference type="GO" id="GO:0046872">
    <property type="term" value="F:metal ion binding"/>
    <property type="evidence" value="ECO:0007669"/>
    <property type="project" value="UniProtKB-KW"/>
</dbReference>
<keyword evidence="3" id="KW-0479">Metal-binding</keyword>
<comment type="cofactor">
    <cofactor evidence="1">
        <name>Mn(2+)</name>
        <dbReference type="ChEBI" id="CHEBI:29035"/>
    </cofactor>
</comment>
<dbReference type="RefSeq" id="WP_075073939.1">
    <property type="nucleotide sequence ID" value="NZ_DF967972.1"/>
</dbReference>
<dbReference type="AlphaFoldDB" id="A0A0S7BAY4"/>
<dbReference type="InterPro" id="IPR001667">
    <property type="entry name" value="DDH_dom"/>
</dbReference>
<dbReference type="Pfam" id="PF00571">
    <property type="entry name" value="CBS"/>
    <property type="match status" value="1"/>
</dbReference>
<sequence>MQTPIYVIGHVNPDTDSIAAAASYAWLLRERDGLDTIAARAGATNAQTSWVLKYLGMEAPILLNDASPRFESVMRRFDTTLPEKPLRDAWSVASRTGGIAPLVNLDGTPFGLVNGRSLFEFLFHLVGPHPKQQEARISEILEYPCNLAADTKVAKFQASTRIRDVITRILREEGDEFIVTDDEGHYVGVCRQRDLLNPPRLKIVLVDHNEVSQAVGSLDEAELLEILDHHRLGNPSTRTPIRFSVDIVGSTSTLVSERIEDAGLSAPPLLAGLMLAGLLSDTLILASPTTTERDRLAADRLARWAFVGGSVLANETIRSYGEKVLAAGAGLGARAPSEIVSSDMKIYRSGGFQFAVAQAEVSNLFEISEHLEALTKALEALREQKGLDFAMLMVTDVVRGTSRLLVANQPPLLEDLPYPPQTDGTRLAEGVVSRKKQLLPVVLGLLER</sequence>
<dbReference type="Pfam" id="PF01368">
    <property type="entry name" value="DHH"/>
    <property type="match status" value="1"/>
</dbReference>
<dbReference type="Gene3D" id="3.10.310.20">
    <property type="entry name" value="DHHA2 domain"/>
    <property type="match status" value="1"/>
</dbReference>
<proteinExistence type="predicted"/>
<dbReference type="InterPro" id="IPR000644">
    <property type="entry name" value="CBS_dom"/>
</dbReference>
<evidence type="ECO:0000256" key="3">
    <source>
        <dbReference type="ARBA" id="ARBA00022723"/>
    </source>
</evidence>